<evidence type="ECO:0000313" key="3">
    <source>
        <dbReference type="EMBL" id="GAA2450292.1"/>
    </source>
</evidence>
<comment type="caution">
    <text evidence="3">The sequence shown here is derived from an EMBL/GenBank/DDBJ whole genome shotgun (WGS) entry which is preliminary data.</text>
</comment>
<dbReference type="SUPFAM" id="SSF55797">
    <property type="entry name" value="PR-1-like"/>
    <property type="match status" value="1"/>
</dbReference>
<evidence type="ECO:0000313" key="4">
    <source>
        <dbReference type="Proteomes" id="UP001501231"/>
    </source>
</evidence>
<feature type="domain" description="SCP" evidence="2">
    <location>
        <begin position="276"/>
        <end position="388"/>
    </location>
</feature>
<feature type="region of interest" description="Disordered" evidence="1">
    <location>
        <begin position="1"/>
        <end position="157"/>
    </location>
</feature>
<feature type="compositionally biased region" description="Low complexity" evidence="1">
    <location>
        <begin position="186"/>
        <end position="198"/>
    </location>
</feature>
<dbReference type="EMBL" id="BAAARW010000038">
    <property type="protein sequence ID" value="GAA2450292.1"/>
    <property type="molecule type" value="Genomic_DNA"/>
</dbReference>
<dbReference type="PANTHER" id="PTHR31157">
    <property type="entry name" value="SCP DOMAIN-CONTAINING PROTEIN"/>
    <property type="match status" value="1"/>
</dbReference>
<protein>
    <recommendedName>
        <fullName evidence="2">SCP domain-containing protein</fullName>
    </recommendedName>
</protein>
<proteinExistence type="predicted"/>
<feature type="compositionally biased region" description="Basic and acidic residues" evidence="1">
    <location>
        <begin position="103"/>
        <end position="126"/>
    </location>
</feature>
<keyword evidence="4" id="KW-1185">Reference proteome</keyword>
<gene>
    <name evidence="3" type="ORF">GCM10010191_80180</name>
</gene>
<name>A0ABN3K5T4_9ACTN</name>
<evidence type="ECO:0000256" key="1">
    <source>
        <dbReference type="SAM" id="MobiDB-lite"/>
    </source>
</evidence>
<feature type="compositionally biased region" description="Basic and acidic residues" evidence="1">
    <location>
        <begin position="33"/>
        <end position="45"/>
    </location>
</feature>
<sequence>MGILCGGTRPFTAVADENREPPPMPRNPGTPADPDRSGRPDHSGGPDRPGASEPAEDRLVAGRGPASNDWFTRPDREEVLASPPSRGTEGAADDGGPGQAGRPPERSRTFEPERRRRRPQRSEGLVKVEFSGRTGRGGARRRSQARSRSRRRPVATALAVVTASVLAVGTGVALDRLVLPELRSEPAAASDPAANQAAPPAPGTDFGTRRSTGGTVPAPTPSETPPPLKALPNGTGKPSADPEPTKSGSPGDRAPSGTGAAGGAGSTVPETAVALLTNKERAKEGCAPLRIDTRLMTAARRHSADMAANDYFDHTSRNGDSPWQRMEAAGYSSPGAENIAKGHATAAAVVEGWMKSPGHRANILNCKLRAIGVGRAAGSGGPWWTQDFGWQ</sequence>
<dbReference type="Proteomes" id="UP001501231">
    <property type="component" value="Unassembled WGS sequence"/>
</dbReference>
<organism evidence="3 4">
    <name type="scientific">Actinomadura vinacea</name>
    <dbReference type="NCBI Taxonomy" id="115336"/>
    <lineage>
        <taxon>Bacteria</taxon>
        <taxon>Bacillati</taxon>
        <taxon>Actinomycetota</taxon>
        <taxon>Actinomycetes</taxon>
        <taxon>Streptosporangiales</taxon>
        <taxon>Thermomonosporaceae</taxon>
        <taxon>Actinomadura</taxon>
    </lineage>
</organism>
<feature type="compositionally biased region" description="Pro residues" evidence="1">
    <location>
        <begin position="218"/>
        <end position="229"/>
    </location>
</feature>
<dbReference type="CDD" id="cd05379">
    <property type="entry name" value="CAP_bacterial"/>
    <property type="match status" value="1"/>
</dbReference>
<dbReference type="InterPro" id="IPR014044">
    <property type="entry name" value="CAP_dom"/>
</dbReference>
<reference evidence="3 4" key="1">
    <citation type="journal article" date="2019" name="Int. J. Syst. Evol. Microbiol.">
        <title>The Global Catalogue of Microorganisms (GCM) 10K type strain sequencing project: providing services to taxonomists for standard genome sequencing and annotation.</title>
        <authorList>
            <consortium name="The Broad Institute Genomics Platform"/>
            <consortium name="The Broad Institute Genome Sequencing Center for Infectious Disease"/>
            <person name="Wu L."/>
            <person name="Ma J."/>
        </authorList>
    </citation>
    <scope>NUCLEOTIDE SEQUENCE [LARGE SCALE GENOMIC DNA]</scope>
    <source>
        <strain evidence="3 4">JCM 3325</strain>
    </source>
</reference>
<feature type="compositionally biased region" description="Basic residues" evidence="1">
    <location>
        <begin position="138"/>
        <end position="153"/>
    </location>
</feature>
<dbReference type="PANTHER" id="PTHR31157:SF1">
    <property type="entry name" value="SCP DOMAIN-CONTAINING PROTEIN"/>
    <property type="match status" value="1"/>
</dbReference>
<evidence type="ECO:0000259" key="2">
    <source>
        <dbReference type="Pfam" id="PF00188"/>
    </source>
</evidence>
<dbReference type="Pfam" id="PF00188">
    <property type="entry name" value="CAP"/>
    <property type="match status" value="1"/>
</dbReference>
<dbReference type="Gene3D" id="3.40.33.10">
    <property type="entry name" value="CAP"/>
    <property type="match status" value="1"/>
</dbReference>
<dbReference type="InterPro" id="IPR035940">
    <property type="entry name" value="CAP_sf"/>
</dbReference>
<accession>A0ABN3K5T4</accession>
<feature type="region of interest" description="Disordered" evidence="1">
    <location>
        <begin position="185"/>
        <end position="267"/>
    </location>
</feature>